<protein>
    <recommendedName>
        <fullName evidence="5">Ig-like domain-containing protein</fullName>
    </recommendedName>
</protein>
<organism evidence="6">
    <name type="scientific">Notodromas monacha</name>
    <dbReference type="NCBI Taxonomy" id="399045"/>
    <lineage>
        <taxon>Eukaryota</taxon>
        <taxon>Metazoa</taxon>
        <taxon>Ecdysozoa</taxon>
        <taxon>Arthropoda</taxon>
        <taxon>Crustacea</taxon>
        <taxon>Oligostraca</taxon>
        <taxon>Ostracoda</taxon>
        <taxon>Podocopa</taxon>
        <taxon>Podocopida</taxon>
        <taxon>Cypridocopina</taxon>
        <taxon>Cypridoidea</taxon>
        <taxon>Cyprididae</taxon>
        <taxon>Notodromas</taxon>
    </lineage>
</organism>
<dbReference type="InterPro" id="IPR013783">
    <property type="entry name" value="Ig-like_fold"/>
</dbReference>
<dbReference type="GO" id="GO:0005886">
    <property type="term" value="C:plasma membrane"/>
    <property type="evidence" value="ECO:0007669"/>
    <property type="project" value="TreeGrafter"/>
</dbReference>
<dbReference type="InterPro" id="IPR036179">
    <property type="entry name" value="Ig-like_dom_sf"/>
</dbReference>
<dbReference type="PROSITE" id="PS50835">
    <property type="entry name" value="IG_LIKE"/>
    <property type="match status" value="1"/>
</dbReference>
<dbReference type="OrthoDB" id="6350812at2759"/>
<keyword evidence="1" id="KW-0732">Signal</keyword>
<evidence type="ECO:0000256" key="3">
    <source>
        <dbReference type="ARBA" id="ARBA00023319"/>
    </source>
</evidence>
<dbReference type="InterPro" id="IPR007110">
    <property type="entry name" value="Ig-like_dom"/>
</dbReference>
<dbReference type="InterPro" id="IPR003599">
    <property type="entry name" value="Ig_sub"/>
</dbReference>
<dbReference type="PANTHER" id="PTHR45080:SF8">
    <property type="entry name" value="IG-LIKE DOMAIN-CONTAINING PROTEIN"/>
    <property type="match status" value="1"/>
</dbReference>
<dbReference type="PANTHER" id="PTHR45080">
    <property type="entry name" value="CONTACTIN 5"/>
    <property type="match status" value="1"/>
</dbReference>
<dbReference type="InterPro" id="IPR003598">
    <property type="entry name" value="Ig_sub2"/>
</dbReference>
<dbReference type="EMBL" id="OA883246">
    <property type="protein sequence ID" value="CAD7278367.1"/>
    <property type="molecule type" value="Genomic_DNA"/>
</dbReference>
<dbReference type="Gene3D" id="2.60.40.10">
    <property type="entry name" value="Immunoglobulins"/>
    <property type="match status" value="1"/>
</dbReference>
<evidence type="ECO:0000259" key="5">
    <source>
        <dbReference type="PROSITE" id="PS50835"/>
    </source>
</evidence>
<reference evidence="6" key="1">
    <citation type="submission" date="2020-11" db="EMBL/GenBank/DDBJ databases">
        <authorList>
            <person name="Tran Van P."/>
        </authorList>
    </citation>
    <scope>NUCLEOTIDE SEQUENCE</scope>
</reference>
<dbReference type="Pfam" id="PF13927">
    <property type="entry name" value="Ig_3"/>
    <property type="match status" value="1"/>
</dbReference>
<evidence type="ECO:0000313" key="7">
    <source>
        <dbReference type="Proteomes" id="UP000678499"/>
    </source>
</evidence>
<dbReference type="SMART" id="SM00408">
    <property type="entry name" value="IGc2"/>
    <property type="match status" value="2"/>
</dbReference>
<keyword evidence="7" id="KW-1185">Reference proteome</keyword>
<proteinExistence type="predicted"/>
<sequence>MLSKPSENEKITTLTSLGALLRIEFQRPTDLEPGNPWFFSKISAQYADEMETRKEKSGQTRLSPARSQAVKVTLKECPSRRTSTDNEVVELIEDQTVKFRCPCKEAPIVFWHVNGTRVPHSSGRFLPFNNMLKIKDLRVSDGVKMGCGLDLRTADSSMMFWYNFTVSVKPSNDSDSQDFVRRTKGNVEQSKLRRKDYAGDLESPVDEPEAMALQKKPSPSKPTFYGIEGKDWYKYQFLPRSAGGNLRISCKFNQTNPKSQITWLKNGNPNFIRLGKYVQREFSLYLQDLTLSDSANYTCIVNNTLGSVSRVTEIQVVERLQMRPLMTMEECVTLTVGENYTLECKIISDLPISLNWTFCNETSAETCSVRGERAEIAGNCSYGKVEVVFVA</sequence>
<evidence type="ECO:0000313" key="6">
    <source>
        <dbReference type="EMBL" id="CAD7278367.1"/>
    </source>
</evidence>
<evidence type="ECO:0000256" key="1">
    <source>
        <dbReference type="ARBA" id="ARBA00022729"/>
    </source>
</evidence>
<dbReference type="InterPro" id="IPR050958">
    <property type="entry name" value="Cell_Adh-Cytoskel_Orgn"/>
</dbReference>
<evidence type="ECO:0000256" key="2">
    <source>
        <dbReference type="ARBA" id="ARBA00023157"/>
    </source>
</evidence>
<dbReference type="AlphaFoldDB" id="A0A7R9GDG6"/>
<dbReference type="Proteomes" id="UP000678499">
    <property type="component" value="Unassembled WGS sequence"/>
</dbReference>
<dbReference type="EMBL" id="CAJPEX010001209">
    <property type="protein sequence ID" value="CAG0918519.1"/>
    <property type="molecule type" value="Genomic_DNA"/>
</dbReference>
<keyword evidence="3" id="KW-0393">Immunoglobulin domain</keyword>
<dbReference type="GO" id="GO:0007156">
    <property type="term" value="P:homophilic cell adhesion via plasma membrane adhesion molecules"/>
    <property type="evidence" value="ECO:0007669"/>
    <property type="project" value="TreeGrafter"/>
</dbReference>
<evidence type="ECO:0000256" key="4">
    <source>
        <dbReference type="SAM" id="MobiDB-lite"/>
    </source>
</evidence>
<keyword evidence="2" id="KW-1015">Disulfide bond</keyword>
<name>A0A7R9GDG6_9CRUS</name>
<feature type="domain" description="Ig-like" evidence="5">
    <location>
        <begin position="222"/>
        <end position="315"/>
    </location>
</feature>
<accession>A0A7R9GDG6</accession>
<feature type="region of interest" description="Disordered" evidence="4">
    <location>
        <begin position="171"/>
        <end position="218"/>
    </location>
</feature>
<dbReference type="SUPFAM" id="SSF48726">
    <property type="entry name" value="Immunoglobulin"/>
    <property type="match status" value="2"/>
</dbReference>
<gene>
    <name evidence="6" type="ORF">NMOB1V02_LOCUS6074</name>
</gene>
<dbReference type="SMART" id="SM00409">
    <property type="entry name" value="IG"/>
    <property type="match status" value="2"/>
</dbReference>